<proteinExistence type="predicted"/>
<reference evidence="1 2" key="1">
    <citation type="submission" date="2017-02" db="EMBL/GenBank/DDBJ databases">
        <title>Complete genome sequences of Mycobacterium kansasii strains isolated from rhesus macaques.</title>
        <authorList>
            <person name="Panda A."/>
            <person name="Nagaraj S."/>
            <person name="Zhao X."/>
            <person name="Tettelin H."/>
            <person name="Detolla L.J."/>
        </authorList>
    </citation>
    <scope>NUCLEOTIDE SEQUENCE [LARGE SCALE GENOMIC DNA]</scope>
    <source>
        <strain evidence="1 2">11-3813</strain>
    </source>
</reference>
<name>A0A1V3WUT8_MYCKA</name>
<evidence type="ECO:0000313" key="1">
    <source>
        <dbReference type="EMBL" id="OOK70724.1"/>
    </source>
</evidence>
<dbReference type="AlphaFoldDB" id="A0A1V3WUT8"/>
<evidence type="ECO:0000313" key="2">
    <source>
        <dbReference type="Proteomes" id="UP000189229"/>
    </source>
</evidence>
<organism evidence="1 2">
    <name type="scientific">Mycobacterium kansasii</name>
    <dbReference type="NCBI Taxonomy" id="1768"/>
    <lineage>
        <taxon>Bacteria</taxon>
        <taxon>Bacillati</taxon>
        <taxon>Actinomycetota</taxon>
        <taxon>Actinomycetes</taxon>
        <taxon>Mycobacteriales</taxon>
        <taxon>Mycobacteriaceae</taxon>
        <taxon>Mycobacterium</taxon>
    </lineage>
</organism>
<gene>
    <name evidence="1" type="ORF">BZL30_6632</name>
</gene>
<sequence length="72" mass="8004">MPQRGRHVRLSDESPAKVVVSGYLTAQYLERFAARQPWVLGKVDFAHSPAPSKRTIVYPAKMSPTFNPIPGP</sequence>
<protein>
    <submittedName>
        <fullName evidence="1">Uncharacterized protein</fullName>
    </submittedName>
</protein>
<comment type="caution">
    <text evidence="1">The sequence shown here is derived from an EMBL/GenBank/DDBJ whole genome shotgun (WGS) entry which is preliminary data.</text>
</comment>
<dbReference type="Proteomes" id="UP000189229">
    <property type="component" value="Unassembled WGS sequence"/>
</dbReference>
<dbReference type="EMBL" id="MVBM01000006">
    <property type="protein sequence ID" value="OOK70724.1"/>
    <property type="molecule type" value="Genomic_DNA"/>
</dbReference>
<accession>A0A1V3WUT8</accession>